<evidence type="ECO:0000313" key="11">
    <source>
        <dbReference type="EMBL" id="GAA1880995.1"/>
    </source>
</evidence>
<evidence type="ECO:0000259" key="9">
    <source>
        <dbReference type="Pfam" id="PF00924"/>
    </source>
</evidence>
<name>A0ABN2NPU5_9PSEU</name>
<dbReference type="SUPFAM" id="SSF50182">
    <property type="entry name" value="Sm-like ribonucleoproteins"/>
    <property type="match status" value="1"/>
</dbReference>
<protein>
    <submittedName>
        <fullName evidence="11">Mechanosensitive ion channel</fullName>
    </submittedName>
</protein>
<dbReference type="InterPro" id="IPR045276">
    <property type="entry name" value="YbiO_bact"/>
</dbReference>
<feature type="region of interest" description="Disordered" evidence="7">
    <location>
        <begin position="89"/>
        <end position="111"/>
    </location>
</feature>
<dbReference type="SUPFAM" id="SSF82861">
    <property type="entry name" value="Mechanosensitive channel protein MscS (YggB), transmembrane region"/>
    <property type="match status" value="1"/>
</dbReference>
<feature type="transmembrane region" description="Helical" evidence="8">
    <location>
        <begin position="116"/>
        <end position="142"/>
    </location>
</feature>
<dbReference type="Proteomes" id="UP001500449">
    <property type="component" value="Unassembled WGS sequence"/>
</dbReference>
<feature type="domain" description="Mechanosensitive ion channel transmembrane helices 2/3" evidence="10">
    <location>
        <begin position="125"/>
        <end position="164"/>
    </location>
</feature>
<evidence type="ECO:0000256" key="1">
    <source>
        <dbReference type="ARBA" id="ARBA00004651"/>
    </source>
</evidence>
<dbReference type="Pfam" id="PF21088">
    <property type="entry name" value="MS_channel_1st"/>
    <property type="match status" value="1"/>
</dbReference>
<dbReference type="EMBL" id="BAAAQK010000034">
    <property type="protein sequence ID" value="GAA1880995.1"/>
    <property type="molecule type" value="Genomic_DNA"/>
</dbReference>
<evidence type="ECO:0000256" key="4">
    <source>
        <dbReference type="ARBA" id="ARBA00022692"/>
    </source>
</evidence>
<dbReference type="Pfam" id="PF00924">
    <property type="entry name" value="MS_channel_2nd"/>
    <property type="match status" value="1"/>
</dbReference>
<comment type="caution">
    <text evidence="11">The sequence shown here is derived from an EMBL/GenBank/DDBJ whole genome shotgun (WGS) entry which is preliminary data.</text>
</comment>
<proteinExistence type="inferred from homology"/>
<keyword evidence="4 8" id="KW-0812">Transmembrane</keyword>
<keyword evidence="5 8" id="KW-1133">Transmembrane helix</keyword>
<dbReference type="InterPro" id="IPR011066">
    <property type="entry name" value="MscS_channel_C_sf"/>
</dbReference>
<dbReference type="PANTHER" id="PTHR30460">
    <property type="entry name" value="MODERATE CONDUCTANCE MECHANOSENSITIVE CHANNEL YBIO"/>
    <property type="match status" value="1"/>
</dbReference>
<dbReference type="InterPro" id="IPR010920">
    <property type="entry name" value="LSM_dom_sf"/>
</dbReference>
<evidence type="ECO:0000256" key="2">
    <source>
        <dbReference type="ARBA" id="ARBA00008017"/>
    </source>
</evidence>
<comment type="similarity">
    <text evidence="2">Belongs to the MscS (TC 1.A.23) family.</text>
</comment>
<dbReference type="Gene3D" id="1.10.287.1260">
    <property type="match status" value="1"/>
</dbReference>
<accession>A0ABN2NPU5</accession>
<dbReference type="InterPro" id="IPR049142">
    <property type="entry name" value="MS_channel_1st"/>
</dbReference>
<evidence type="ECO:0000259" key="10">
    <source>
        <dbReference type="Pfam" id="PF21088"/>
    </source>
</evidence>
<evidence type="ECO:0000256" key="7">
    <source>
        <dbReference type="SAM" id="MobiDB-lite"/>
    </source>
</evidence>
<feature type="transmembrane region" description="Helical" evidence="8">
    <location>
        <begin position="41"/>
        <end position="62"/>
    </location>
</feature>
<sequence>MTAALAGPAPGVCGPETFRVCEWVYDRTGSNATLASAADWLVGRPLAIVGVLALGWLARLVIRRLVARGVNRLLARGHVLVPLRGSFGTGKASPRQPFSDPMPEREEARRTTRARAVATAVSGGLSALVWAIAVITVAGILGVDLGPVIAGAGLAGVAIAFGAQSLIQDLLAGVLILLEDHFGIGDEVDLGEAVGVVEAMSLRETVLRDLDGTVWHVRNGKIDRVGNQSQVWSGAMVNVQVAHGADVQAARRALLEAATQVAARPPFADEVLAPPELLGVEALDQDGVTLLLRVRTLAGRQFELQRALLEATETAFTTRGIPLATPHLTVRAQFSPTTGDG</sequence>
<keyword evidence="6 8" id="KW-0472">Membrane</keyword>
<dbReference type="RefSeq" id="WP_344428201.1">
    <property type="nucleotide sequence ID" value="NZ_BAAAQK010000034.1"/>
</dbReference>
<evidence type="ECO:0000256" key="3">
    <source>
        <dbReference type="ARBA" id="ARBA00022475"/>
    </source>
</evidence>
<evidence type="ECO:0000256" key="8">
    <source>
        <dbReference type="SAM" id="Phobius"/>
    </source>
</evidence>
<feature type="transmembrane region" description="Helical" evidence="8">
    <location>
        <begin position="148"/>
        <end position="167"/>
    </location>
</feature>
<evidence type="ECO:0000256" key="5">
    <source>
        <dbReference type="ARBA" id="ARBA00022989"/>
    </source>
</evidence>
<organism evidence="11 12">
    <name type="scientific">Pseudonocardia ailaonensis</name>
    <dbReference type="NCBI Taxonomy" id="367279"/>
    <lineage>
        <taxon>Bacteria</taxon>
        <taxon>Bacillati</taxon>
        <taxon>Actinomycetota</taxon>
        <taxon>Actinomycetes</taxon>
        <taxon>Pseudonocardiales</taxon>
        <taxon>Pseudonocardiaceae</taxon>
        <taxon>Pseudonocardia</taxon>
    </lineage>
</organism>
<gene>
    <name evidence="11" type="ORF">GCM10009836_72840</name>
</gene>
<evidence type="ECO:0000256" key="6">
    <source>
        <dbReference type="ARBA" id="ARBA00023136"/>
    </source>
</evidence>
<evidence type="ECO:0000313" key="12">
    <source>
        <dbReference type="Proteomes" id="UP001500449"/>
    </source>
</evidence>
<reference evidence="11 12" key="1">
    <citation type="journal article" date="2019" name="Int. J. Syst. Evol. Microbiol.">
        <title>The Global Catalogue of Microorganisms (GCM) 10K type strain sequencing project: providing services to taxonomists for standard genome sequencing and annotation.</title>
        <authorList>
            <consortium name="The Broad Institute Genomics Platform"/>
            <consortium name="The Broad Institute Genome Sequencing Center for Infectious Disease"/>
            <person name="Wu L."/>
            <person name="Ma J."/>
        </authorList>
    </citation>
    <scope>NUCLEOTIDE SEQUENCE [LARGE SCALE GENOMIC DNA]</scope>
    <source>
        <strain evidence="11 12">JCM 16009</strain>
    </source>
</reference>
<keyword evidence="3" id="KW-1003">Cell membrane</keyword>
<dbReference type="InterPro" id="IPR011014">
    <property type="entry name" value="MscS_channel_TM-2"/>
</dbReference>
<dbReference type="InterPro" id="IPR023408">
    <property type="entry name" value="MscS_beta-dom_sf"/>
</dbReference>
<dbReference type="Gene3D" id="2.30.30.60">
    <property type="match status" value="1"/>
</dbReference>
<keyword evidence="12" id="KW-1185">Reference proteome</keyword>
<feature type="domain" description="Mechanosensitive ion channel MscS" evidence="9">
    <location>
        <begin position="166"/>
        <end position="222"/>
    </location>
</feature>
<dbReference type="PANTHER" id="PTHR30460:SF0">
    <property type="entry name" value="MODERATE CONDUCTANCE MECHANOSENSITIVE CHANNEL YBIO"/>
    <property type="match status" value="1"/>
</dbReference>
<dbReference type="Gene3D" id="3.30.70.100">
    <property type="match status" value="1"/>
</dbReference>
<comment type="subcellular location">
    <subcellularLocation>
        <location evidence="1">Cell membrane</location>
        <topology evidence="1">Multi-pass membrane protein</topology>
    </subcellularLocation>
</comment>
<dbReference type="SUPFAM" id="SSF82689">
    <property type="entry name" value="Mechanosensitive channel protein MscS (YggB), C-terminal domain"/>
    <property type="match status" value="1"/>
</dbReference>
<dbReference type="InterPro" id="IPR006685">
    <property type="entry name" value="MscS_channel_2nd"/>
</dbReference>